<name>A0A4R0JUA9_9ACTN</name>
<dbReference type="AlphaFoldDB" id="A0A4R0JUA9"/>
<dbReference type="EMBL" id="SJKB01000024">
    <property type="protein sequence ID" value="TCC50559.1"/>
    <property type="molecule type" value="Genomic_DNA"/>
</dbReference>
<reference evidence="1 2" key="1">
    <citation type="submission" date="2019-02" db="EMBL/GenBank/DDBJ databases">
        <title>Kribbella capetownensis sp. nov. and Kribbella speibonae sp. nov., isolated from soil.</title>
        <authorList>
            <person name="Curtis S.M."/>
            <person name="Norton I."/>
            <person name="Everest G.J."/>
            <person name="Meyers P.R."/>
        </authorList>
    </citation>
    <scope>NUCLEOTIDE SEQUENCE [LARGE SCALE GENOMIC DNA]</scope>
    <source>
        <strain evidence="1 2">NRRL B-24813</strain>
    </source>
</reference>
<protein>
    <submittedName>
        <fullName evidence="1">Uncharacterized protein</fullName>
    </submittedName>
</protein>
<evidence type="ECO:0000313" key="2">
    <source>
        <dbReference type="Proteomes" id="UP000291144"/>
    </source>
</evidence>
<organism evidence="1 2">
    <name type="scientific">Kribbella pittospori</name>
    <dbReference type="NCBI Taxonomy" id="722689"/>
    <lineage>
        <taxon>Bacteria</taxon>
        <taxon>Bacillati</taxon>
        <taxon>Actinomycetota</taxon>
        <taxon>Actinomycetes</taxon>
        <taxon>Propionibacteriales</taxon>
        <taxon>Kribbellaceae</taxon>
        <taxon>Kribbella</taxon>
    </lineage>
</organism>
<dbReference type="Proteomes" id="UP000291144">
    <property type="component" value="Unassembled WGS sequence"/>
</dbReference>
<evidence type="ECO:0000313" key="1">
    <source>
        <dbReference type="EMBL" id="TCC50559.1"/>
    </source>
</evidence>
<accession>A0A4R0JUA9</accession>
<keyword evidence="2" id="KW-1185">Reference proteome</keyword>
<comment type="caution">
    <text evidence="1">The sequence shown here is derived from an EMBL/GenBank/DDBJ whole genome shotgun (WGS) entry which is preliminary data.</text>
</comment>
<proteinExistence type="predicted"/>
<gene>
    <name evidence="1" type="ORF">E0H73_41325</name>
</gene>
<sequence>MSGTDVAGQSAELLPAREALALINITNITAVNLAIAVNAGTIGSTATAAALQHLAAFQR</sequence>